<feature type="region of interest" description="Disordered" evidence="1">
    <location>
        <begin position="233"/>
        <end position="258"/>
    </location>
</feature>
<comment type="caution">
    <text evidence="2">The sequence shown here is derived from an EMBL/GenBank/DDBJ whole genome shotgun (WGS) entry which is preliminary data.</text>
</comment>
<dbReference type="Proteomes" id="UP000318331">
    <property type="component" value="Unassembled WGS sequence"/>
</dbReference>
<dbReference type="EMBL" id="VFPN01000004">
    <property type="protein sequence ID" value="TQM57653.1"/>
    <property type="molecule type" value="Genomic_DNA"/>
</dbReference>
<dbReference type="RefSeq" id="WP_141918920.1">
    <property type="nucleotide sequence ID" value="NZ_BAAAYS010000015.1"/>
</dbReference>
<proteinExistence type="predicted"/>
<name>A0A543HH55_9MICO</name>
<evidence type="ECO:0000313" key="3">
    <source>
        <dbReference type="Proteomes" id="UP000318331"/>
    </source>
</evidence>
<dbReference type="OrthoDB" id="4821850at2"/>
<sequence>MSGIYLKITGDPAALYDLADWLAEKPSKLSDELHQSLKKLRNDSTEYWSGQTGDAFRETVDAIARGVDPVDIYAADAAEVFRAFAGRLKRGKDTFQDYADSAAAGRLIVSGDWITMPLPPPAYASPEGPTAPPTSMEDGVCVQPWAPGDYDEARELFNGIAEDVGIWWSDLMEWIDEHFVPLINRVTDCDELSWVLNALGEGNNLSRGTAVSATQGLWAEKLRDYEVAAAEAREAADTHTHRRNSGDPATRNPALSESQKELNAARDLLDEEITKLKFLKGPIIGVAIDVVAAGVDVLNGGSISSAVVGTGAGIGVGIGAGAGLGAATALPPVGIAVAAGFIAWFGGWAATNAWEGSVPLDIREAIDAGDWDYVFS</sequence>
<accession>A0A543HH55</accession>
<keyword evidence="3" id="KW-1185">Reference proteome</keyword>
<gene>
    <name evidence="2" type="ORF">FB466_2648</name>
</gene>
<dbReference type="AlphaFoldDB" id="A0A543HH55"/>
<protein>
    <submittedName>
        <fullName evidence="2">Uncharacterized protein</fullName>
    </submittedName>
</protein>
<evidence type="ECO:0000313" key="2">
    <source>
        <dbReference type="EMBL" id="TQM57653.1"/>
    </source>
</evidence>
<reference evidence="2 3" key="1">
    <citation type="submission" date="2019-06" db="EMBL/GenBank/DDBJ databases">
        <title>Sequencing the genomes of 1000 actinobacteria strains.</title>
        <authorList>
            <person name="Klenk H.-P."/>
        </authorList>
    </citation>
    <scope>NUCLEOTIDE SEQUENCE [LARGE SCALE GENOMIC DNA]</scope>
    <source>
        <strain evidence="2 3">DSM 18031</strain>
    </source>
</reference>
<organism evidence="2 3">
    <name type="scientific">Klugiella xanthotipulae</name>
    <dbReference type="NCBI Taxonomy" id="244735"/>
    <lineage>
        <taxon>Bacteria</taxon>
        <taxon>Bacillati</taxon>
        <taxon>Actinomycetota</taxon>
        <taxon>Actinomycetes</taxon>
        <taxon>Micrococcales</taxon>
        <taxon>Microbacteriaceae</taxon>
        <taxon>Klugiella</taxon>
    </lineage>
</organism>
<evidence type="ECO:0000256" key="1">
    <source>
        <dbReference type="SAM" id="MobiDB-lite"/>
    </source>
</evidence>